<comment type="caution">
    <text evidence="4">The sequence shown here is derived from an EMBL/GenBank/DDBJ whole genome shotgun (WGS) entry which is preliminary data.</text>
</comment>
<dbReference type="PROSITE" id="PS00379">
    <property type="entry name" value="CDP_ALCOHOL_P_TRANSF"/>
    <property type="match status" value="1"/>
</dbReference>
<evidence type="ECO:0000256" key="2">
    <source>
        <dbReference type="RuleBase" id="RU003750"/>
    </source>
</evidence>
<accession>A0ABQ5VSG9</accession>
<keyword evidence="3" id="KW-1133">Transmembrane helix</keyword>
<dbReference type="Gene3D" id="1.20.120.1760">
    <property type="match status" value="1"/>
</dbReference>
<feature type="transmembrane region" description="Helical" evidence="3">
    <location>
        <begin position="152"/>
        <end position="171"/>
    </location>
</feature>
<feature type="transmembrane region" description="Helical" evidence="3">
    <location>
        <begin position="183"/>
        <end position="201"/>
    </location>
</feature>
<dbReference type="InterPro" id="IPR000462">
    <property type="entry name" value="CDP-OH_P_trans"/>
</dbReference>
<keyword evidence="1 2" id="KW-0808">Transferase</keyword>
<reference evidence="5" key="1">
    <citation type="journal article" date="2019" name="Int. J. Syst. Evol. Microbiol.">
        <title>The Global Catalogue of Microorganisms (GCM) 10K type strain sequencing project: providing services to taxonomists for standard genome sequencing and annotation.</title>
        <authorList>
            <consortium name="The Broad Institute Genomics Platform"/>
            <consortium name="The Broad Institute Genome Sequencing Center for Infectious Disease"/>
            <person name="Wu L."/>
            <person name="Ma J."/>
        </authorList>
    </citation>
    <scope>NUCLEOTIDE SEQUENCE [LARGE SCALE GENOMIC DNA]</scope>
    <source>
        <strain evidence="5">NBRC 110140</strain>
    </source>
</reference>
<dbReference type="Proteomes" id="UP001156694">
    <property type="component" value="Unassembled WGS sequence"/>
</dbReference>
<evidence type="ECO:0000256" key="1">
    <source>
        <dbReference type="ARBA" id="ARBA00022679"/>
    </source>
</evidence>
<dbReference type="EMBL" id="BSNN01000002">
    <property type="protein sequence ID" value="GLQ34240.1"/>
    <property type="molecule type" value="Genomic_DNA"/>
</dbReference>
<dbReference type="InterPro" id="IPR043130">
    <property type="entry name" value="CDP-OH_PTrfase_TM_dom"/>
</dbReference>
<sequence>MVTIFSICAGLTALRMGIEGNVEKALYLIMLAVFLDAADGKLARMLKSSSDIGAELDTLADFFNFGIVPGILVYTVVFDGTEQANLGWFTVLTMAAACALRLARFNVTSDDAEDMSTERNYFVGVPAPAFASLSLMPIFLQLLNADWVFSPHLVSIYLLLMAALAISRIPTYSIKHASVKSKHVALLLFGSTLVMMSLLVFTWQTFVVANVLYLLSLPLSVRCYRRQNAG</sequence>
<keyword evidence="3" id="KW-0472">Membrane</keyword>
<feature type="transmembrane region" description="Helical" evidence="3">
    <location>
        <begin position="58"/>
        <end position="77"/>
    </location>
</feature>
<dbReference type="Pfam" id="PF01066">
    <property type="entry name" value="CDP-OH_P_transf"/>
    <property type="match status" value="1"/>
</dbReference>
<evidence type="ECO:0000313" key="4">
    <source>
        <dbReference type="EMBL" id="GLQ34240.1"/>
    </source>
</evidence>
<keyword evidence="3" id="KW-0812">Transmembrane</keyword>
<dbReference type="InterPro" id="IPR048254">
    <property type="entry name" value="CDP_ALCOHOL_P_TRANSF_CS"/>
</dbReference>
<name>A0ABQ5VSG9_9RHOB</name>
<protein>
    <submittedName>
        <fullName evidence="4">CDP-diacylglycerol--serine O-phosphatidyltransferase</fullName>
    </submittedName>
</protein>
<gene>
    <name evidence="4" type="ORF">GCM10007939_05230</name>
</gene>
<keyword evidence="5" id="KW-1185">Reference proteome</keyword>
<feature type="transmembrane region" description="Helical" evidence="3">
    <location>
        <begin position="83"/>
        <end position="100"/>
    </location>
</feature>
<comment type="similarity">
    <text evidence="2">Belongs to the CDP-alcohol phosphatidyltransferase class-I family.</text>
</comment>
<evidence type="ECO:0000313" key="5">
    <source>
        <dbReference type="Proteomes" id="UP001156694"/>
    </source>
</evidence>
<feature type="transmembrane region" description="Helical" evidence="3">
    <location>
        <begin position="121"/>
        <end position="140"/>
    </location>
</feature>
<evidence type="ECO:0000256" key="3">
    <source>
        <dbReference type="SAM" id="Phobius"/>
    </source>
</evidence>
<proteinExistence type="inferred from homology"/>
<organism evidence="4 5">
    <name type="scientific">Amylibacter marinus</name>
    <dbReference type="NCBI Taxonomy" id="1475483"/>
    <lineage>
        <taxon>Bacteria</taxon>
        <taxon>Pseudomonadati</taxon>
        <taxon>Pseudomonadota</taxon>
        <taxon>Alphaproteobacteria</taxon>
        <taxon>Rhodobacterales</taxon>
        <taxon>Paracoccaceae</taxon>
        <taxon>Amylibacter</taxon>
    </lineage>
</organism>